<evidence type="ECO:0000313" key="1">
    <source>
        <dbReference type="EMBL" id="KAL3528888.1"/>
    </source>
</evidence>
<comment type="caution">
    <text evidence="1">The sequence shown here is derived from an EMBL/GenBank/DDBJ whole genome shotgun (WGS) entry which is preliminary data.</text>
</comment>
<proteinExistence type="predicted"/>
<protein>
    <submittedName>
        <fullName evidence="1">Uncharacterized protein</fullName>
    </submittedName>
</protein>
<accession>A0ABD3AGT2</accession>
<sequence length="104" mass="11554">MFPPTSAVLGFLSTELVSGLHSYKRAEADLMAHHHQYLKVFINKSTYANRGNPLTAQRSKDAFQEYAAKNIQDDEIVAHLKNKNAVATYVDLTATDDDTTVALQ</sequence>
<keyword evidence="2" id="KW-1185">Reference proteome</keyword>
<reference evidence="1 2" key="1">
    <citation type="submission" date="2024-11" db="EMBL/GenBank/DDBJ databases">
        <title>A near-complete genome assembly of Cinchona calisaya.</title>
        <authorList>
            <person name="Lian D.C."/>
            <person name="Zhao X.W."/>
            <person name="Wei L."/>
        </authorList>
    </citation>
    <scope>NUCLEOTIDE SEQUENCE [LARGE SCALE GENOMIC DNA]</scope>
    <source>
        <tissue evidence="1">Nenye</tissue>
    </source>
</reference>
<name>A0ABD3AGT2_9GENT</name>
<dbReference type="Proteomes" id="UP001630127">
    <property type="component" value="Unassembled WGS sequence"/>
</dbReference>
<dbReference type="EMBL" id="JBJUIK010000004">
    <property type="protein sequence ID" value="KAL3528888.1"/>
    <property type="molecule type" value="Genomic_DNA"/>
</dbReference>
<gene>
    <name evidence="1" type="ORF">ACH5RR_008210</name>
</gene>
<evidence type="ECO:0000313" key="2">
    <source>
        <dbReference type="Proteomes" id="UP001630127"/>
    </source>
</evidence>
<dbReference type="AlphaFoldDB" id="A0ABD3AGT2"/>
<organism evidence="1 2">
    <name type="scientific">Cinchona calisaya</name>
    <dbReference type="NCBI Taxonomy" id="153742"/>
    <lineage>
        <taxon>Eukaryota</taxon>
        <taxon>Viridiplantae</taxon>
        <taxon>Streptophyta</taxon>
        <taxon>Embryophyta</taxon>
        <taxon>Tracheophyta</taxon>
        <taxon>Spermatophyta</taxon>
        <taxon>Magnoliopsida</taxon>
        <taxon>eudicotyledons</taxon>
        <taxon>Gunneridae</taxon>
        <taxon>Pentapetalae</taxon>
        <taxon>asterids</taxon>
        <taxon>lamiids</taxon>
        <taxon>Gentianales</taxon>
        <taxon>Rubiaceae</taxon>
        <taxon>Cinchonoideae</taxon>
        <taxon>Cinchoneae</taxon>
        <taxon>Cinchona</taxon>
    </lineage>
</organism>